<protein>
    <submittedName>
        <fullName evidence="5">Scyllo-inositol 2-dehydrogenase (NADP+)</fullName>
    </submittedName>
</protein>
<organism evidence="5 6">
    <name type="scientific">Lihuaxuella thermophila</name>
    <dbReference type="NCBI Taxonomy" id="1173111"/>
    <lineage>
        <taxon>Bacteria</taxon>
        <taxon>Bacillati</taxon>
        <taxon>Bacillota</taxon>
        <taxon>Bacilli</taxon>
        <taxon>Bacillales</taxon>
        <taxon>Thermoactinomycetaceae</taxon>
        <taxon>Lihuaxuella</taxon>
    </lineage>
</organism>
<feature type="domain" description="Gfo/Idh/MocA-like oxidoreductase C-terminal" evidence="4">
    <location>
        <begin position="160"/>
        <end position="371"/>
    </location>
</feature>
<dbReference type="SUPFAM" id="SSF51735">
    <property type="entry name" value="NAD(P)-binding Rossmann-fold domains"/>
    <property type="match status" value="1"/>
</dbReference>
<reference evidence="5 6" key="1">
    <citation type="submission" date="2016-10" db="EMBL/GenBank/DDBJ databases">
        <authorList>
            <person name="de Groot N.N."/>
        </authorList>
    </citation>
    <scope>NUCLEOTIDE SEQUENCE [LARGE SCALE GENOMIC DNA]</scope>
    <source>
        <strain evidence="5 6">DSM 46701</strain>
    </source>
</reference>
<comment type="similarity">
    <text evidence="1">Belongs to the Gfo/Idh/MocA family.</text>
</comment>
<dbReference type="PANTHER" id="PTHR43708:SF5">
    <property type="entry name" value="CONSERVED EXPRESSED OXIDOREDUCTASE (EUROFUNG)-RELATED"/>
    <property type="match status" value="1"/>
</dbReference>
<dbReference type="Gene3D" id="3.40.50.720">
    <property type="entry name" value="NAD(P)-binding Rossmann-like Domain"/>
    <property type="match status" value="1"/>
</dbReference>
<gene>
    <name evidence="5" type="ORF">SAMN05444955_101279</name>
</gene>
<keyword evidence="6" id="KW-1185">Reference proteome</keyword>
<proteinExistence type="inferred from homology"/>
<keyword evidence="2" id="KW-0560">Oxidoreductase</keyword>
<dbReference type="GO" id="GO:0000166">
    <property type="term" value="F:nucleotide binding"/>
    <property type="evidence" value="ECO:0007669"/>
    <property type="project" value="InterPro"/>
</dbReference>
<evidence type="ECO:0000256" key="2">
    <source>
        <dbReference type="ARBA" id="ARBA00023002"/>
    </source>
</evidence>
<dbReference type="EMBL" id="FOCQ01000001">
    <property type="protein sequence ID" value="SEM72594.1"/>
    <property type="molecule type" value="Genomic_DNA"/>
</dbReference>
<dbReference type="STRING" id="1173111.SAMN05444955_101279"/>
<dbReference type="Proteomes" id="UP000199695">
    <property type="component" value="Unassembled WGS sequence"/>
</dbReference>
<dbReference type="PANTHER" id="PTHR43708">
    <property type="entry name" value="CONSERVED EXPRESSED OXIDOREDUCTASE (EUROFUNG)"/>
    <property type="match status" value="1"/>
</dbReference>
<evidence type="ECO:0000313" key="5">
    <source>
        <dbReference type="EMBL" id="SEM72594.1"/>
    </source>
</evidence>
<feature type="domain" description="Gfo/Idh/MocA-like oxidoreductase N-terminal" evidence="3">
    <location>
        <begin position="30"/>
        <end position="147"/>
    </location>
</feature>
<dbReference type="AlphaFoldDB" id="A0A1H8ARJ9"/>
<accession>A0A1H8ARJ9</accession>
<evidence type="ECO:0000259" key="4">
    <source>
        <dbReference type="Pfam" id="PF02894"/>
    </source>
</evidence>
<dbReference type="InterPro" id="IPR000683">
    <property type="entry name" value="Gfo/Idh/MocA-like_OxRdtase_N"/>
</dbReference>
<sequence>MEHESKVPAFCGFVCSTSYIQLGEMKLNSIKIGLIGFGFSGATFHAPVIQAVRDLKIHTVVSSQPDKVKRQLPEATVVSSVDELLRDPEIELVVITTPNETHFPFAKAALQAKKHVVVEKPFVIHVEEADELIRLAEKQGCLLSVYHNRRWDNDFLTIQSCIESGLLGEIHTYEAHFDRYRPEVRNRWREQNLPGSGILYDLGSHLIDQALQLFGLPHSVTADLMEQRPGAQTTDYFHLVLGYGGGRRVILHSGSMVKNPGPRYQVHGTKGSFIKYGMDSQEESLKRGAKPGDPGWGEDFPEQYGTITTSVNGLELTGTIQTLRGSYETYYHKMAAAIRERAPLPVTAQEARETIRIIQAAIQSHNEKRTILL</sequence>
<dbReference type="InterPro" id="IPR004104">
    <property type="entry name" value="Gfo/Idh/MocA-like_OxRdtase_C"/>
</dbReference>
<evidence type="ECO:0000313" key="6">
    <source>
        <dbReference type="Proteomes" id="UP000199695"/>
    </source>
</evidence>
<dbReference type="Gene3D" id="3.30.360.10">
    <property type="entry name" value="Dihydrodipicolinate Reductase, domain 2"/>
    <property type="match status" value="1"/>
</dbReference>
<dbReference type="GO" id="GO:0016491">
    <property type="term" value="F:oxidoreductase activity"/>
    <property type="evidence" value="ECO:0007669"/>
    <property type="project" value="UniProtKB-KW"/>
</dbReference>
<dbReference type="InterPro" id="IPR036291">
    <property type="entry name" value="NAD(P)-bd_dom_sf"/>
</dbReference>
<evidence type="ECO:0000256" key="1">
    <source>
        <dbReference type="ARBA" id="ARBA00010928"/>
    </source>
</evidence>
<dbReference type="InterPro" id="IPR051317">
    <property type="entry name" value="Gfo/Idh/MocA_oxidoreduct"/>
</dbReference>
<dbReference type="Pfam" id="PF01408">
    <property type="entry name" value="GFO_IDH_MocA"/>
    <property type="match status" value="1"/>
</dbReference>
<dbReference type="Pfam" id="PF02894">
    <property type="entry name" value="GFO_IDH_MocA_C"/>
    <property type="match status" value="1"/>
</dbReference>
<evidence type="ECO:0000259" key="3">
    <source>
        <dbReference type="Pfam" id="PF01408"/>
    </source>
</evidence>
<dbReference type="NCBIfam" id="NF008607">
    <property type="entry name" value="PRK11579.1"/>
    <property type="match status" value="1"/>
</dbReference>
<name>A0A1H8ARJ9_9BACL</name>